<dbReference type="PROSITE" id="PS51462">
    <property type="entry name" value="NUDIX"/>
    <property type="match status" value="1"/>
</dbReference>
<dbReference type="PRINTS" id="PR00502">
    <property type="entry name" value="NUDIXFAMILY"/>
</dbReference>
<dbReference type="PANTHER" id="PTHR21340:SF0">
    <property type="entry name" value="BIS(5'-NUCLEOSYL)-TETRAPHOSPHATASE [ASYMMETRICAL]"/>
    <property type="match status" value="1"/>
</dbReference>
<evidence type="ECO:0000256" key="2">
    <source>
        <dbReference type="RuleBase" id="RU003476"/>
    </source>
</evidence>
<keyword evidence="1 2" id="KW-0378">Hydrolase</keyword>
<dbReference type="Pfam" id="PF00293">
    <property type="entry name" value="NUDIX"/>
    <property type="match status" value="1"/>
</dbReference>
<dbReference type="InterPro" id="IPR000086">
    <property type="entry name" value="NUDIX_hydrolase_dom"/>
</dbReference>
<accession>A0ABV1BRZ5</accession>
<organism evidence="4 5">
    <name type="scientific">[Lactobacillus] rogosae</name>
    <dbReference type="NCBI Taxonomy" id="706562"/>
    <lineage>
        <taxon>Bacteria</taxon>
        <taxon>Bacillati</taxon>
        <taxon>Bacillota</taxon>
        <taxon>Clostridia</taxon>
        <taxon>Lachnospirales</taxon>
        <taxon>Lachnospiraceae</taxon>
        <taxon>Lachnospira</taxon>
    </lineage>
</organism>
<proteinExistence type="inferred from homology"/>
<reference evidence="4 5" key="1">
    <citation type="submission" date="2024-03" db="EMBL/GenBank/DDBJ databases">
        <title>Human intestinal bacterial collection.</title>
        <authorList>
            <person name="Pauvert C."/>
            <person name="Hitch T.C.A."/>
            <person name="Clavel T."/>
        </authorList>
    </citation>
    <scope>NUCLEOTIDE SEQUENCE [LARGE SCALE GENOMIC DNA]</scope>
    <source>
        <strain evidence="4 5">CLA-AA-H255</strain>
    </source>
</reference>
<protein>
    <submittedName>
        <fullName evidence="4">NUDIX hydrolase</fullName>
        <ecNumber evidence="4">3.6.-.-</ecNumber>
    </submittedName>
</protein>
<evidence type="ECO:0000256" key="1">
    <source>
        <dbReference type="ARBA" id="ARBA00022801"/>
    </source>
</evidence>
<comment type="caution">
    <text evidence="4">The sequence shown here is derived from an EMBL/GenBank/DDBJ whole genome shotgun (WGS) entry which is preliminary data.</text>
</comment>
<dbReference type="InterPro" id="IPR015797">
    <property type="entry name" value="NUDIX_hydrolase-like_dom_sf"/>
</dbReference>
<dbReference type="RefSeq" id="WP_022501828.1">
    <property type="nucleotide sequence ID" value="NZ_DAWDIQ010000006.1"/>
</dbReference>
<dbReference type="GO" id="GO:0016787">
    <property type="term" value="F:hydrolase activity"/>
    <property type="evidence" value="ECO:0007669"/>
    <property type="project" value="UniProtKB-KW"/>
</dbReference>
<dbReference type="PANTHER" id="PTHR21340">
    <property type="entry name" value="DIADENOSINE 5,5-P1,P4-TETRAPHOSPHATE PYROPHOSPHOHYDROLASE MUTT"/>
    <property type="match status" value="1"/>
</dbReference>
<dbReference type="CDD" id="cd03673">
    <property type="entry name" value="NUDIX_Ap6A_hydrolase"/>
    <property type="match status" value="1"/>
</dbReference>
<dbReference type="InterPro" id="IPR020476">
    <property type="entry name" value="Nudix_hydrolase"/>
</dbReference>
<keyword evidence="5" id="KW-1185">Reference proteome</keyword>
<name>A0ABV1BRZ5_9FIRM</name>
<feature type="domain" description="Nudix hydrolase" evidence="3">
    <location>
        <begin position="2"/>
        <end position="133"/>
    </location>
</feature>
<comment type="similarity">
    <text evidence="2">Belongs to the Nudix hydrolase family.</text>
</comment>
<dbReference type="Gene3D" id="3.90.79.10">
    <property type="entry name" value="Nucleoside Triphosphate Pyrophosphohydrolase"/>
    <property type="match status" value="1"/>
</dbReference>
<dbReference type="InterPro" id="IPR051325">
    <property type="entry name" value="Nudix_hydrolase_domain"/>
</dbReference>
<dbReference type="PROSITE" id="PS00893">
    <property type="entry name" value="NUDIX_BOX"/>
    <property type="match status" value="1"/>
</dbReference>
<dbReference type="SUPFAM" id="SSF55811">
    <property type="entry name" value="Nudix"/>
    <property type="match status" value="1"/>
</dbReference>
<gene>
    <name evidence="4" type="ORF">WMO14_01325</name>
</gene>
<sequence>MSEAVSCGGVVIFRGKVLVLYKNFMNSRDGWVLPKGTVEKGETYEQTAVREVNEEAGADVRIRAYIGSTNYSFKAGHKNIDKIVHWYLCESDSYDCVPQKEEFFYDAGYYKYHEAYHLLEYPNEKQILSDAYTMYRQLRKEGNW</sequence>
<dbReference type="EMBL" id="JBBMER010000001">
    <property type="protein sequence ID" value="MEQ2378527.1"/>
    <property type="molecule type" value="Genomic_DNA"/>
</dbReference>
<dbReference type="EC" id="3.6.-.-" evidence="4"/>
<evidence type="ECO:0000313" key="5">
    <source>
        <dbReference type="Proteomes" id="UP001442364"/>
    </source>
</evidence>
<dbReference type="Proteomes" id="UP001442364">
    <property type="component" value="Unassembled WGS sequence"/>
</dbReference>
<evidence type="ECO:0000259" key="3">
    <source>
        <dbReference type="PROSITE" id="PS51462"/>
    </source>
</evidence>
<evidence type="ECO:0000313" key="4">
    <source>
        <dbReference type="EMBL" id="MEQ2378527.1"/>
    </source>
</evidence>
<dbReference type="InterPro" id="IPR020084">
    <property type="entry name" value="NUDIX_hydrolase_CS"/>
</dbReference>